<sequence>MADLLTRIKNIIMADLHEMIDQKEKKNPIALLNEYLRQCEKEVEKVRHLLERQHLLKTELMREYNQAKELADKRKYQAQIASQAGENELYEFAVLEQTKYEERAARIQELLQQATNELEQLERKYEEMKHKLKDMHIRRMQLMGRENVARAHYRMDKVLQAGWNDAAYSRFHEMEQYLERLEQNVKANYYASTIDARIAQLEKKLETEKTNSFS</sequence>
<evidence type="ECO:0000313" key="4">
    <source>
        <dbReference type="Proteomes" id="UP000078290"/>
    </source>
</evidence>
<feature type="coiled-coil region" evidence="2">
    <location>
        <begin position="164"/>
        <end position="211"/>
    </location>
</feature>
<dbReference type="Pfam" id="PF04012">
    <property type="entry name" value="PspA_IM30"/>
    <property type="match status" value="1"/>
</dbReference>
<accession>A0A1B7KP52</accession>
<name>A0A1B7KP52_PARTM</name>
<keyword evidence="2" id="KW-0175">Coiled coil</keyword>
<dbReference type="AlphaFoldDB" id="A0A1B7KP52"/>
<evidence type="ECO:0000256" key="2">
    <source>
        <dbReference type="SAM" id="Coils"/>
    </source>
</evidence>
<reference evidence="4" key="1">
    <citation type="submission" date="2016-05" db="EMBL/GenBank/DDBJ databases">
        <authorList>
            <person name="Wang W."/>
            <person name="Zhu L."/>
        </authorList>
    </citation>
    <scope>NUCLEOTIDE SEQUENCE [LARGE SCALE GENOMIC DNA]</scope>
    <source>
        <strain evidence="4">W-2</strain>
    </source>
</reference>
<evidence type="ECO:0000313" key="3">
    <source>
        <dbReference type="EMBL" id="OAT71790.1"/>
    </source>
</evidence>
<comment type="caution">
    <text evidence="3">The sequence shown here is derived from an EMBL/GenBank/DDBJ whole genome shotgun (WGS) entry which is preliminary data.</text>
</comment>
<dbReference type="Proteomes" id="UP000078290">
    <property type="component" value="Unassembled WGS sequence"/>
</dbReference>
<dbReference type="RefSeq" id="WP_064552872.1">
    <property type="nucleotide sequence ID" value="NZ_LXMA01000041.1"/>
</dbReference>
<protein>
    <submittedName>
        <fullName evidence="3">Modulator protein</fullName>
    </submittedName>
</protein>
<gene>
    <name evidence="3" type="ORF">A7K69_13410</name>
</gene>
<dbReference type="InterPro" id="IPR007157">
    <property type="entry name" value="PspA_VIPP1"/>
</dbReference>
<dbReference type="PANTHER" id="PTHR31088:SF6">
    <property type="entry name" value="PHAGE SHOCK PROTEIN A"/>
    <property type="match status" value="1"/>
</dbReference>
<dbReference type="EMBL" id="LXMA01000041">
    <property type="protein sequence ID" value="OAT71790.1"/>
    <property type="molecule type" value="Genomic_DNA"/>
</dbReference>
<evidence type="ECO:0000256" key="1">
    <source>
        <dbReference type="ARBA" id="ARBA00043985"/>
    </source>
</evidence>
<organism evidence="3 4">
    <name type="scientific">Parageobacillus thermoglucosidasius</name>
    <name type="common">Geobacillus thermoglucosidasius</name>
    <dbReference type="NCBI Taxonomy" id="1426"/>
    <lineage>
        <taxon>Bacteria</taxon>
        <taxon>Bacillati</taxon>
        <taxon>Bacillota</taxon>
        <taxon>Bacilli</taxon>
        <taxon>Bacillales</taxon>
        <taxon>Anoxybacillaceae</taxon>
        <taxon>Parageobacillus</taxon>
    </lineage>
</organism>
<comment type="similarity">
    <text evidence="1">Belongs to the PspA/Vipp/IM30 family.</text>
</comment>
<proteinExistence type="inferred from homology"/>
<feature type="coiled-coil region" evidence="2">
    <location>
        <begin position="97"/>
        <end position="138"/>
    </location>
</feature>
<dbReference type="PANTHER" id="PTHR31088">
    <property type="entry name" value="MEMBRANE-ASSOCIATED PROTEIN VIPP1, CHLOROPLASTIC"/>
    <property type="match status" value="1"/>
</dbReference>
<dbReference type="OrthoDB" id="2366053at2"/>